<accession>A0ABU0ZN43</accession>
<organism evidence="1 2">
    <name type="scientific">Phytohabitans maris</name>
    <dbReference type="NCBI Taxonomy" id="3071409"/>
    <lineage>
        <taxon>Bacteria</taxon>
        <taxon>Bacillati</taxon>
        <taxon>Actinomycetota</taxon>
        <taxon>Actinomycetes</taxon>
        <taxon>Micromonosporales</taxon>
        <taxon>Micromonosporaceae</taxon>
    </lineage>
</organism>
<dbReference type="Proteomes" id="UP001230908">
    <property type="component" value="Unassembled WGS sequence"/>
</dbReference>
<keyword evidence="2" id="KW-1185">Reference proteome</keyword>
<dbReference type="SUPFAM" id="SSF51905">
    <property type="entry name" value="FAD/NAD(P)-binding domain"/>
    <property type="match status" value="1"/>
</dbReference>
<dbReference type="PANTHER" id="PTHR43106:SF1">
    <property type="entry name" value="DEHYDROGENASE-RELATED"/>
    <property type="match status" value="1"/>
</dbReference>
<evidence type="ECO:0008006" key="3">
    <source>
        <dbReference type="Google" id="ProtNLM"/>
    </source>
</evidence>
<protein>
    <recommendedName>
        <fullName evidence="3">FAD-dependent oxidoreductase 2 FAD binding domain-containing protein</fullName>
    </recommendedName>
</protein>
<comment type="caution">
    <text evidence="1">The sequence shown here is derived from an EMBL/GenBank/DDBJ whole genome shotgun (WGS) entry which is preliminary data.</text>
</comment>
<dbReference type="EMBL" id="JAVHUY010000030">
    <property type="protein sequence ID" value="MDQ7908449.1"/>
    <property type="molecule type" value="Genomic_DNA"/>
</dbReference>
<dbReference type="PANTHER" id="PTHR43106">
    <property type="entry name" value="DEHYDROGENASE-RELATED"/>
    <property type="match status" value="1"/>
</dbReference>
<evidence type="ECO:0000313" key="2">
    <source>
        <dbReference type="Proteomes" id="UP001230908"/>
    </source>
</evidence>
<sequence>MGAGPAALAAANAAAHLDPLVIDAGPAQHQRAHLSPATAAQGVGGAGLFSDGKFSFWPSGTRLWQLDPDLLRLAYDWFRTQLSVFHESIPPLPDEAATARSRVKKIREKRYPSIHSTFEDRTKMISRLSAPIRRLTTGARVSDLTRDGETWRLRSTHGTIRARKVLLATGRYGPLLMRDALPPYALRFLRIELGVRIEQDASDFFLANHPQLDPKYLWRDGAQGIEWRTFCCCRNGLVVWTASQDIHAASGRADCSPTGRSNIGFNVRFVRQFEAADILPTFVRAAAKLQQPVVTRLEDFLRAVACGANDPMCKALGTVAAARLAQGLTRLMRDFPTGCFKGAILIGPTLEGVGWYPIHDNALYTQLPGLGVAGDAVGSFRGLTAALVSGYVAGTAFSRRS</sequence>
<reference evidence="1 2" key="1">
    <citation type="submission" date="2023-08" db="EMBL/GenBank/DDBJ databases">
        <title>Phytohabitans sansha sp. nov., isolated from marine sediment.</title>
        <authorList>
            <person name="Zhao Y."/>
            <person name="Yi K."/>
        </authorList>
    </citation>
    <scope>NUCLEOTIDE SEQUENCE [LARGE SCALE GENOMIC DNA]</scope>
    <source>
        <strain evidence="1 2">ZYX-F-186</strain>
    </source>
</reference>
<gene>
    <name evidence="1" type="ORF">RB614_28365</name>
</gene>
<dbReference type="RefSeq" id="WP_308715712.1">
    <property type="nucleotide sequence ID" value="NZ_JAVHUY010000030.1"/>
</dbReference>
<proteinExistence type="predicted"/>
<dbReference type="InterPro" id="IPR036188">
    <property type="entry name" value="FAD/NAD-bd_sf"/>
</dbReference>
<name>A0ABU0ZN43_9ACTN</name>
<dbReference type="Gene3D" id="3.50.50.60">
    <property type="entry name" value="FAD/NAD(P)-binding domain"/>
    <property type="match status" value="2"/>
</dbReference>
<evidence type="ECO:0000313" key="1">
    <source>
        <dbReference type="EMBL" id="MDQ7908449.1"/>
    </source>
</evidence>